<organism evidence="3">
    <name type="scientific">Selaginella moellendorffii</name>
    <name type="common">Spikemoss</name>
    <dbReference type="NCBI Taxonomy" id="88036"/>
    <lineage>
        <taxon>Eukaryota</taxon>
        <taxon>Viridiplantae</taxon>
        <taxon>Streptophyta</taxon>
        <taxon>Embryophyta</taxon>
        <taxon>Tracheophyta</taxon>
        <taxon>Lycopodiopsida</taxon>
        <taxon>Selaginellales</taxon>
        <taxon>Selaginellaceae</taxon>
        <taxon>Selaginella</taxon>
    </lineage>
</organism>
<dbReference type="Gene3D" id="2.60.120.10">
    <property type="entry name" value="Jelly Rolls"/>
    <property type="match status" value="1"/>
</dbReference>
<dbReference type="CDD" id="cd06121">
    <property type="entry name" value="cupin_YML079wp"/>
    <property type="match status" value="1"/>
</dbReference>
<feature type="domain" description="DUF985" evidence="1">
    <location>
        <begin position="9"/>
        <end position="161"/>
    </location>
</feature>
<evidence type="ECO:0000313" key="3">
    <source>
        <dbReference type="Proteomes" id="UP000001514"/>
    </source>
</evidence>
<dbReference type="FunCoup" id="D8R9U1">
    <property type="interactions" value="729"/>
</dbReference>
<dbReference type="Proteomes" id="UP000001514">
    <property type="component" value="Unassembled WGS sequence"/>
</dbReference>
<dbReference type="OMA" id="HWHRIDA"/>
<evidence type="ECO:0000313" key="2">
    <source>
        <dbReference type="EMBL" id="EFJ31212.1"/>
    </source>
</evidence>
<dbReference type="InParanoid" id="D8R9U1"/>
<dbReference type="AlphaFoldDB" id="D8R9U1"/>
<gene>
    <name evidence="2" type="ORF">SELMODRAFT_88342</name>
</gene>
<dbReference type="InterPro" id="IPR009327">
    <property type="entry name" value="Cupin_DUF985"/>
</dbReference>
<dbReference type="SUPFAM" id="SSF51182">
    <property type="entry name" value="RmlC-like cupins"/>
    <property type="match status" value="1"/>
</dbReference>
<proteinExistence type="predicted"/>
<reference evidence="2 3" key="1">
    <citation type="journal article" date="2011" name="Science">
        <title>The Selaginella genome identifies genetic changes associated with the evolution of vascular plants.</title>
        <authorList>
            <person name="Banks J.A."/>
            <person name="Nishiyama T."/>
            <person name="Hasebe M."/>
            <person name="Bowman J.L."/>
            <person name="Gribskov M."/>
            <person name="dePamphilis C."/>
            <person name="Albert V.A."/>
            <person name="Aono N."/>
            <person name="Aoyama T."/>
            <person name="Ambrose B.A."/>
            <person name="Ashton N.W."/>
            <person name="Axtell M.J."/>
            <person name="Barker E."/>
            <person name="Barker M.S."/>
            <person name="Bennetzen J.L."/>
            <person name="Bonawitz N.D."/>
            <person name="Chapple C."/>
            <person name="Cheng C."/>
            <person name="Correa L.G."/>
            <person name="Dacre M."/>
            <person name="DeBarry J."/>
            <person name="Dreyer I."/>
            <person name="Elias M."/>
            <person name="Engstrom E.M."/>
            <person name="Estelle M."/>
            <person name="Feng L."/>
            <person name="Finet C."/>
            <person name="Floyd S.K."/>
            <person name="Frommer W.B."/>
            <person name="Fujita T."/>
            <person name="Gramzow L."/>
            <person name="Gutensohn M."/>
            <person name="Harholt J."/>
            <person name="Hattori M."/>
            <person name="Heyl A."/>
            <person name="Hirai T."/>
            <person name="Hiwatashi Y."/>
            <person name="Ishikawa M."/>
            <person name="Iwata M."/>
            <person name="Karol K.G."/>
            <person name="Koehler B."/>
            <person name="Kolukisaoglu U."/>
            <person name="Kubo M."/>
            <person name="Kurata T."/>
            <person name="Lalonde S."/>
            <person name="Li K."/>
            <person name="Li Y."/>
            <person name="Litt A."/>
            <person name="Lyons E."/>
            <person name="Manning G."/>
            <person name="Maruyama T."/>
            <person name="Michael T.P."/>
            <person name="Mikami K."/>
            <person name="Miyazaki S."/>
            <person name="Morinaga S."/>
            <person name="Murata T."/>
            <person name="Mueller-Roeber B."/>
            <person name="Nelson D.R."/>
            <person name="Obara M."/>
            <person name="Oguri Y."/>
            <person name="Olmstead R.G."/>
            <person name="Onodera N."/>
            <person name="Petersen B.L."/>
            <person name="Pils B."/>
            <person name="Prigge M."/>
            <person name="Rensing S.A."/>
            <person name="Riano-Pachon D.M."/>
            <person name="Roberts A.W."/>
            <person name="Sato Y."/>
            <person name="Scheller H.V."/>
            <person name="Schulz B."/>
            <person name="Schulz C."/>
            <person name="Shakirov E.V."/>
            <person name="Shibagaki N."/>
            <person name="Shinohara N."/>
            <person name="Shippen D.E."/>
            <person name="Soerensen I."/>
            <person name="Sotooka R."/>
            <person name="Sugimoto N."/>
            <person name="Sugita M."/>
            <person name="Sumikawa N."/>
            <person name="Tanurdzic M."/>
            <person name="Theissen G."/>
            <person name="Ulvskov P."/>
            <person name="Wakazuki S."/>
            <person name="Weng J.K."/>
            <person name="Willats W.W."/>
            <person name="Wipf D."/>
            <person name="Wolf P.G."/>
            <person name="Yang L."/>
            <person name="Zimmer A.D."/>
            <person name="Zhu Q."/>
            <person name="Mitros T."/>
            <person name="Hellsten U."/>
            <person name="Loque D."/>
            <person name="Otillar R."/>
            <person name="Salamov A."/>
            <person name="Schmutz J."/>
            <person name="Shapiro H."/>
            <person name="Lindquist E."/>
            <person name="Lucas S."/>
            <person name="Rokhsar D."/>
            <person name="Grigoriev I.V."/>
        </authorList>
    </citation>
    <scope>NUCLEOTIDE SEQUENCE [LARGE SCALE GENOMIC DNA]</scope>
</reference>
<dbReference type="KEGG" id="smo:SELMODRAFT_88342"/>
<dbReference type="InterPro" id="IPR039935">
    <property type="entry name" value="YML079W-like"/>
</dbReference>
<dbReference type="PANTHER" id="PTHR33387:SF3">
    <property type="entry name" value="DUF985 DOMAIN-CONTAINING PROTEIN"/>
    <property type="match status" value="1"/>
</dbReference>
<dbReference type="InterPro" id="IPR014710">
    <property type="entry name" value="RmlC-like_jellyroll"/>
</dbReference>
<dbReference type="Gramene" id="EFJ31212">
    <property type="protein sequence ID" value="EFJ31212"/>
    <property type="gene ID" value="SELMODRAFT_88342"/>
</dbReference>
<dbReference type="HOGENOM" id="CLU_088365_0_0_1"/>
<name>D8R9U1_SELML</name>
<dbReference type="PANTHER" id="PTHR33387">
    <property type="entry name" value="RMLC-LIKE JELLY ROLL FOLD PROTEIN"/>
    <property type="match status" value="1"/>
</dbReference>
<keyword evidence="3" id="KW-1185">Reference proteome</keyword>
<dbReference type="eggNOG" id="ENOG502RM2D">
    <property type="taxonomic scope" value="Eukaryota"/>
</dbReference>
<evidence type="ECO:0000259" key="1">
    <source>
        <dbReference type="Pfam" id="PF06172"/>
    </source>
</evidence>
<dbReference type="EMBL" id="GL377574">
    <property type="protein sequence ID" value="EFJ31212.1"/>
    <property type="molecule type" value="Genomic_DNA"/>
</dbReference>
<accession>D8R9U1</accession>
<dbReference type="Pfam" id="PF06172">
    <property type="entry name" value="Cupin_5"/>
    <property type="match status" value="1"/>
</dbReference>
<sequence>MSTVKELRELLSLTPHPEGGFFYESFRDDSVILRKETLPSQFKVDRPVSTAIYFLLPSGSVSKLHRIPSSEVWHFYAGDPLTVLEIHDNGEVKQTVIGPDLAAGQKLQYTVQPMVWFGAFPTKDLIDTTKCVKASPRDSDKNFSLVGCTVAPGFEFQDFVMGESEELKKLFPHLADVIEYLT</sequence>
<dbReference type="InterPro" id="IPR011051">
    <property type="entry name" value="RmlC_Cupin_sf"/>
</dbReference>
<protein>
    <recommendedName>
        <fullName evidence="1">DUF985 domain-containing protein</fullName>
    </recommendedName>
</protein>